<proteinExistence type="predicted"/>
<evidence type="ECO:0000313" key="1">
    <source>
        <dbReference type="EMBL" id="DAF87482.1"/>
    </source>
</evidence>
<organism evidence="1">
    <name type="scientific">Siphoviridae sp. ctnPP24</name>
    <dbReference type="NCBI Taxonomy" id="2825662"/>
    <lineage>
        <taxon>Viruses</taxon>
        <taxon>Duplodnaviria</taxon>
        <taxon>Heunggongvirae</taxon>
        <taxon>Uroviricota</taxon>
        <taxon>Caudoviricetes</taxon>
    </lineage>
</organism>
<reference evidence="1" key="1">
    <citation type="journal article" date="2021" name="Proc. Natl. Acad. Sci. U.S.A.">
        <title>A Catalog of Tens of Thousands of Viruses from Human Metagenomes Reveals Hidden Associations with Chronic Diseases.</title>
        <authorList>
            <person name="Tisza M.J."/>
            <person name="Buck C.B."/>
        </authorList>
    </citation>
    <scope>NUCLEOTIDE SEQUENCE</scope>
    <source>
        <strain evidence="1">CtnPP24</strain>
    </source>
</reference>
<dbReference type="EMBL" id="BK015962">
    <property type="protein sequence ID" value="DAF87482.1"/>
    <property type="molecule type" value="Genomic_DNA"/>
</dbReference>
<accession>A0A8S5TZ70</accession>
<name>A0A8S5TZ70_9CAUD</name>
<sequence length="767" mass="86719">MRRTYPYLNDSFYEDANSALKRRNFLKTIDNFVNQKQYVRLTLLNWNEEPLKEIQGVIASGSLSKDGSSSVRRTCSLTASIDSGEYDIENMSYDFAINKKIFIEIGIENHSNQFLDYPILWFPQGVFFIASASASSSVSSAVSLQLTLKDKMCGLSGDVSGTLPAAVIFDEMDTQDASGAYVTKKVLVYDIIQELVNHYGGEDLNNIIIEDVPRRIKRVMKWTGSNPLYLVPKQSGSAGVVWYAAYVDRPDTLEDGTIEILSGQDCGYVYDDFVYDSELSANLGESVTSVLDKIKSYLGNFEYFYDEFGVFHFREIKNYLNTTQATTLVNDMKKHDYLVETTTGKSVYTFSDKDNIISISKTPQFNNIKNDFIIQGKRQGTNSQQQVDVRYHLCIDRKPLPVSSDERGNNYYNTYYNLLLYTEESTQEIKAAFPAVYTVKNDFPSIGEFNTIYFDATNKFAYYWKDDTYKSLKCSAYYPAVNTLSISAIAETGSEETKEEETKPVPVPIVNGGYLVKDWRTELYLEGMLAKKNGIDSGNYYAKIDSIAGWQGDVLQYAHNCRIDTDYYFEELDAFWPQVYDLVDQKFIGEKENAELLTSSLTDGNYFLDFIDSSTSDLGQFSVSAIGRRTDAVSSDTVNCLFAPEIPNIVFINADEDDKGRTKQQECEDNGMPYTQVRGEVFYNLATGGYKNGAFDQVKYELYLHTTYQNAVSITALPVFYLEPNSRIELNDTSTNTYGDYNLNTLSIPLGPGNAMTVSCNQSIERF</sequence>
<protein>
    <submittedName>
        <fullName evidence="1">Uncharacterized protein</fullName>
    </submittedName>
</protein>